<name>A0ABU6P2C8_9BACI</name>
<feature type="transmembrane region" description="Helical" evidence="1">
    <location>
        <begin position="28"/>
        <end position="50"/>
    </location>
</feature>
<evidence type="ECO:0000313" key="4">
    <source>
        <dbReference type="Proteomes" id="UP001342826"/>
    </source>
</evidence>
<accession>A0ABU6P2C8</accession>
<sequence>MKKTIIIIAVSLVLAIFLPFIFHGKISLLLFINSTFFISGAYLFLTLLTITVKSGFYDGITLGFRRFFTTNGKYLSRRESENMIPLSKVITFNQVPILISGLTLFFIMLFCLFIHYSSQP</sequence>
<protein>
    <submittedName>
        <fullName evidence="3">DUF3899 domain-containing protein</fullName>
    </submittedName>
</protein>
<keyword evidence="4" id="KW-1185">Reference proteome</keyword>
<feature type="domain" description="DUF3899" evidence="2">
    <location>
        <begin position="32"/>
        <end position="111"/>
    </location>
</feature>
<dbReference type="Pfam" id="PF13038">
    <property type="entry name" value="DUF3899"/>
    <property type="match status" value="1"/>
</dbReference>
<dbReference type="GeneID" id="301139257"/>
<evidence type="ECO:0000313" key="3">
    <source>
        <dbReference type="EMBL" id="MED4403183.1"/>
    </source>
</evidence>
<dbReference type="EMBL" id="JARTFS010000013">
    <property type="protein sequence ID" value="MED4403183.1"/>
    <property type="molecule type" value="Genomic_DNA"/>
</dbReference>
<proteinExistence type="predicted"/>
<keyword evidence="1" id="KW-1133">Transmembrane helix</keyword>
<keyword evidence="1" id="KW-0472">Membrane</keyword>
<feature type="transmembrane region" description="Helical" evidence="1">
    <location>
        <begin position="5"/>
        <end position="22"/>
    </location>
</feature>
<keyword evidence="1" id="KW-0812">Transmembrane</keyword>
<comment type="caution">
    <text evidence="3">The sequence shown here is derived from an EMBL/GenBank/DDBJ whole genome shotgun (WGS) entry which is preliminary data.</text>
</comment>
<dbReference type="RefSeq" id="WP_066224533.1">
    <property type="nucleotide sequence ID" value="NZ_JARTFQ010000004.1"/>
</dbReference>
<feature type="transmembrane region" description="Helical" evidence="1">
    <location>
        <begin position="95"/>
        <end position="116"/>
    </location>
</feature>
<dbReference type="InterPro" id="IPR025007">
    <property type="entry name" value="DUF3899"/>
</dbReference>
<evidence type="ECO:0000259" key="2">
    <source>
        <dbReference type="Pfam" id="PF13038"/>
    </source>
</evidence>
<organism evidence="3 4">
    <name type="scientific">Metabacillus fastidiosus</name>
    <dbReference type="NCBI Taxonomy" id="1458"/>
    <lineage>
        <taxon>Bacteria</taxon>
        <taxon>Bacillati</taxon>
        <taxon>Bacillota</taxon>
        <taxon>Bacilli</taxon>
        <taxon>Bacillales</taxon>
        <taxon>Bacillaceae</taxon>
        <taxon>Metabacillus</taxon>
    </lineage>
</organism>
<evidence type="ECO:0000256" key="1">
    <source>
        <dbReference type="SAM" id="Phobius"/>
    </source>
</evidence>
<dbReference type="Proteomes" id="UP001342826">
    <property type="component" value="Unassembled WGS sequence"/>
</dbReference>
<gene>
    <name evidence="3" type="ORF">P9271_17885</name>
</gene>
<reference evidence="3 4" key="1">
    <citation type="submission" date="2023-03" db="EMBL/GenBank/DDBJ databases">
        <title>Bacillus Genome Sequencing.</title>
        <authorList>
            <person name="Dunlap C."/>
        </authorList>
    </citation>
    <scope>NUCLEOTIDE SEQUENCE [LARGE SCALE GENOMIC DNA]</scope>
    <source>
        <strain evidence="3 4">NRS-1717</strain>
    </source>
</reference>